<feature type="transmembrane region" description="Helical" evidence="8">
    <location>
        <begin position="15"/>
        <end position="40"/>
    </location>
</feature>
<evidence type="ECO:0000256" key="5">
    <source>
        <dbReference type="ARBA" id="ARBA00023065"/>
    </source>
</evidence>
<dbReference type="Proteomes" id="UP001500635">
    <property type="component" value="Unassembled WGS sequence"/>
</dbReference>
<gene>
    <name evidence="9" type="primary">clcA</name>
    <name evidence="9" type="ORF">GCM10023147_40140</name>
</gene>
<dbReference type="PANTHER" id="PTHR45711">
    <property type="entry name" value="CHLORIDE CHANNEL PROTEIN"/>
    <property type="match status" value="1"/>
</dbReference>
<keyword evidence="7" id="KW-0868">Chloride</keyword>
<feature type="transmembrane region" description="Helical" evidence="8">
    <location>
        <begin position="233"/>
        <end position="255"/>
    </location>
</feature>
<proteinExistence type="predicted"/>
<evidence type="ECO:0000256" key="6">
    <source>
        <dbReference type="ARBA" id="ARBA00023136"/>
    </source>
</evidence>
<evidence type="ECO:0000313" key="9">
    <source>
        <dbReference type="EMBL" id="GAA4400995.1"/>
    </source>
</evidence>
<dbReference type="RefSeq" id="WP_344999382.1">
    <property type="nucleotide sequence ID" value="NZ_BAABFR010000084.1"/>
</dbReference>
<dbReference type="InterPro" id="IPR014743">
    <property type="entry name" value="Cl-channel_core"/>
</dbReference>
<feature type="transmembrane region" description="Helical" evidence="8">
    <location>
        <begin position="332"/>
        <end position="355"/>
    </location>
</feature>
<sequence length="441" mass="44431">MDDPHPQTGPDGARLLWFCAAAVIVGGVTGLVASSFRLVLDHLGTWRTDFVGWSHGHSAWGCAAFVLSCAAATAAAALLVHRAEPHAEGSGIPRVEAVVEGRAAPGRLRILPVKYVGGLLAMGPGLALGREGPSVQMGGIVAVAVSRVMRLSSEDLRILVAGGAAAGLATAFDAPIAGGVFVLEELLKRFDLRTTLATLLASGSGFLAARLVIPNGTVFSVASLEQPRAVHTPTVVVVALTCGVLGVAFNAAVMAGLHWADHSRIPVSVRAVAIGAAVGVIAWIAPSMVGGGDNLTQEALLGHGAVITACGVLALRFALTVASYAATTPGGIFAPMLTLGAETGLIVGLAATHLAPDHAPQAAGMALVGMVAFFTASVRAPVTGLVLGTEMTGSTVLLPPMLGACAIAMLVAMLLRSTPIYDALTARAANRAPSSAGTTVD</sequence>
<evidence type="ECO:0000256" key="7">
    <source>
        <dbReference type="ARBA" id="ARBA00023214"/>
    </source>
</evidence>
<feature type="transmembrane region" description="Helical" evidence="8">
    <location>
        <begin position="158"/>
        <end position="183"/>
    </location>
</feature>
<comment type="subcellular location">
    <subcellularLocation>
        <location evidence="1">Membrane</location>
        <topology evidence="1">Multi-pass membrane protein</topology>
    </subcellularLocation>
</comment>
<feature type="transmembrane region" description="Helical" evidence="8">
    <location>
        <begin position="361"/>
        <end position="382"/>
    </location>
</feature>
<evidence type="ECO:0000256" key="3">
    <source>
        <dbReference type="ARBA" id="ARBA00022692"/>
    </source>
</evidence>
<keyword evidence="5" id="KW-0406">Ion transport</keyword>
<dbReference type="PANTHER" id="PTHR45711:SF6">
    <property type="entry name" value="CHLORIDE CHANNEL PROTEIN"/>
    <property type="match status" value="1"/>
</dbReference>
<evidence type="ECO:0000256" key="1">
    <source>
        <dbReference type="ARBA" id="ARBA00004141"/>
    </source>
</evidence>
<dbReference type="CDD" id="cd01031">
    <property type="entry name" value="EriC"/>
    <property type="match status" value="1"/>
</dbReference>
<feature type="transmembrane region" description="Helical" evidence="8">
    <location>
        <begin position="394"/>
        <end position="415"/>
    </location>
</feature>
<dbReference type="Gene3D" id="1.10.3080.10">
    <property type="entry name" value="Clc chloride channel"/>
    <property type="match status" value="1"/>
</dbReference>
<evidence type="ECO:0000256" key="4">
    <source>
        <dbReference type="ARBA" id="ARBA00022989"/>
    </source>
</evidence>
<feature type="transmembrane region" description="Helical" evidence="8">
    <location>
        <begin position="195"/>
        <end position="213"/>
    </location>
</feature>
<dbReference type="SUPFAM" id="SSF81340">
    <property type="entry name" value="Clc chloride channel"/>
    <property type="match status" value="1"/>
</dbReference>
<feature type="transmembrane region" description="Helical" evidence="8">
    <location>
        <begin position="60"/>
        <end position="80"/>
    </location>
</feature>
<keyword evidence="2" id="KW-0813">Transport</keyword>
<keyword evidence="10" id="KW-1185">Reference proteome</keyword>
<keyword evidence="6 8" id="KW-0472">Membrane</keyword>
<keyword evidence="3 8" id="KW-0812">Transmembrane</keyword>
<dbReference type="Pfam" id="PF00654">
    <property type="entry name" value="Voltage_CLC"/>
    <property type="match status" value="1"/>
</dbReference>
<dbReference type="PRINTS" id="PR00762">
    <property type="entry name" value="CLCHANNEL"/>
</dbReference>
<dbReference type="EMBL" id="BAABFR010000084">
    <property type="protein sequence ID" value="GAA4400995.1"/>
    <property type="molecule type" value="Genomic_DNA"/>
</dbReference>
<evidence type="ECO:0000256" key="8">
    <source>
        <dbReference type="SAM" id="Phobius"/>
    </source>
</evidence>
<protein>
    <submittedName>
        <fullName evidence="9">H(+)/Cl(-) exchange transporter ClcA</fullName>
    </submittedName>
</protein>
<evidence type="ECO:0000313" key="10">
    <source>
        <dbReference type="Proteomes" id="UP001500635"/>
    </source>
</evidence>
<name>A0ABP8K5N9_9ACTN</name>
<feature type="transmembrane region" description="Helical" evidence="8">
    <location>
        <begin position="305"/>
        <end position="325"/>
    </location>
</feature>
<feature type="transmembrane region" description="Helical" evidence="8">
    <location>
        <begin position="267"/>
        <end position="285"/>
    </location>
</feature>
<dbReference type="InterPro" id="IPR001807">
    <property type="entry name" value="ClC"/>
</dbReference>
<organism evidence="9 10">
    <name type="scientific">Tsukamurella soli</name>
    <dbReference type="NCBI Taxonomy" id="644556"/>
    <lineage>
        <taxon>Bacteria</taxon>
        <taxon>Bacillati</taxon>
        <taxon>Actinomycetota</taxon>
        <taxon>Actinomycetes</taxon>
        <taxon>Mycobacteriales</taxon>
        <taxon>Tsukamurellaceae</taxon>
        <taxon>Tsukamurella</taxon>
    </lineage>
</organism>
<comment type="caution">
    <text evidence="9">The sequence shown here is derived from an EMBL/GenBank/DDBJ whole genome shotgun (WGS) entry which is preliminary data.</text>
</comment>
<accession>A0ABP8K5N9</accession>
<evidence type="ECO:0000256" key="2">
    <source>
        <dbReference type="ARBA" id="ARBA00022448"/>
    </source>
</evidence>
<reference evidence="10" key="1">
    <citation type="journal article" date="2019" name="Int. J. Syst. Evol. Microbiol.">
        <title>The Global Catalogue of Microorganisms (GCM) 10K type strain sequencing project: providing services to taxonomists for standard genome sequencing and annotation.</title>
        <authorList>
            <consortium name="The Broad Institute Genomics Platform"/>
            <consortium name="The Broad Institute Genome Sequencing Center for Infectious Disease"/>
            <person name="Wu L."/>
            <person name="Ma J."/>
        </authorList>
    </citation>
    <scope>NUCLEOTIDE SEQUENCE [LARGE SCALE GENOMIC DNA]</scope>
    <source>
        <strain evidence="10">JCM 17688</strain>
    </source>
</reference>
<keyword evidence="4 8" id="KW-1133">Transmembrane helix</keyword>